<dbReference type="SUPFAM" id="SSF55781">
    <property type="entry name" value="GAF domain-like"/>
    <property type="match status" value="1"/>
</dbReference>
<organism evidence="1 2">
    <name type="scientific">Motilibacter peucedani</name>
    <dbReference type="NCBI Taxonomy" id="598650"/>
    <lineage>
        <taxon>Bacteria</taxon>
        <taxon>Bacillati</taxon>
        <taxon>Actinomycetota</taxon>
        <taxon>Actinomycetes</taxon>
        <taxon>Motilibacterales</taxon>
        <taxon>Motilibacteraceae</taxon>
        <taxon>Motilibacter</taxon>
    </lineage>
</organism>
<keyword evidence="2" id="KW-1185">Reference proteome</keyword>
<reference evidence="1 2" key="1">
    <citation type="submission" date="2018-10" db="EMBL/GenBank/DDBJ databases">
        <title>Genomic Encyclopedia of Archaeal and Bacterial Type Strains, Phase II (KMG-II): from individual species to whole genera.</title>
        <authorList>
            <person name="Goeker M."/>
        </authorList>
    </citation>
    <scope>NUCLEOTIDE SEQUENCE [LARGE SCALE GENOMIC DNA]</scope>
    <source>
        <strain evidence="1 2">RP-AC37</strain>
    </source>
</reference>
<protein>
    <recommendedName>
        <fullName evidence="3">GAF domain-containing protein</fullName>
    </recommendedName>
</protein>
<gene>
    <name evidence="1" type="ORF">CLV35_1795</name>
</gene>
<accession>A0A420XQ10</accession>
<proteinExistence type="predicted"/>
<comment type="caution">
    <text evidence="1">The sequence shown here is derived from an EMBL/GenBank/DDBJ whole genome shotgun (WGS) entry which is preliminary data.</text>
</comment>
<sequence>MSLGSAELADLAASTCAPGDRALSMLESLRRRVPFDAAWLALADPGSSVGYASLASVDLPQGTERYLLGPRMAHDIEQTGTNRARPPLSPSDLPYPAETLPTWAECLHPAGFHEALAVALFDGQRHVGFLALLSEATRPPDAAVRRELQQLTPLLTRGADPMRPLAAAARVVGGAAAGIALCCSGAQLPVPGLPDDALLVDGSPVVTIARS</sequence>
<evidence type="ECO:0008006" key="3">
    <source>
        <dbReference type="Google" id="ProtNLM"/>
    </source>
</evidence>
<dbReference type="InterPro" id="IPR029016">
    <property type="entry name" value="GAF-like_dom_sf"/>
</dbReference>
<dbReference type="Proteomes" id="UP000281955">
    <property type="component" value="Unassembled WGS sequence"/>
</dbReference>
<evidence type="ECO:0000313" key="2">
    <source>
        <dbReference type="Proteomes" id="UP000281955"/>
    </source>
</evidence>
<evidence type="ECO:0000313" key="1">
    <source>
        <dbReference type="EMBL" id="RKS75334.1"/>
    </source>
</evidence>
<dbReference type="Gene3D" id="3.30.450.40">
    <property type="match status" value="1"/>
</dbReference>
<dbReference type="EMBL" id="RBWV01000011">
    <property type="protein sequence ID" value="RKS75334.1"/>
    <property type="molecule type" value="Genomic_DNA"/>
</dbReference>
<dbReference type="AlphaFoldDB" id="A0A420XQ10"/>
<name>A0A420XQ10_9ACTN</name>
<dbReference type="InParanoid" id="A0A420XQ10"/>